<feature type="region of interest" description="Disordered" evidence="1">
    <location>
        <begin position="41"/>
        <end position="92"/>
    </location>
</feature>
<feature type="compositionally biased region" description="Acidic residues" evidence="1">
    <location>
        <begin position="162"/>
        <end position="175"/>
    </location>
</feature>
<reference evidence="2" key="1">
    <citation type="submission" date="2014-11" db="EMBL/GenBank/DDBJ databases">
        <authorList>
            <person name="Otto D Thomas"/>
            <person name="Naeem Raeece"/>
        </authorList>
    </citation>
    <scope>NUCLEOTIDE SEQUENCE</scope>
</reference>
<evidence type="ECO:0000313" key="2">
    <source>
        <dbReference type="EMBL" id="CEM20903.1"/>
    </source>
</evidence>
<organism evidence="2">
    <name type="scientific">Chromera velia CCMP2878</name>
    <dbReference type="NCBI Taxonomy" id="1169474"/>
    <lineage>
        <taxon>Eukaryota</taxon>
        <taxon>Sar</taxon>
        <taxon>Alveolata</taxon>
        <taxon>Colpodellida</taxon>
        <taxon>Chromeraceae</taxon>
        <taxon>Chromera</taxon>
    </lineage>
</organism>
<feature type="region of interest" description="Disordered" evidence="1">
    <location>
        <begin position="134"/>
        <end position="178"/>
    </location>
</feature>
<proteinExistence type="predicted"/>
<gene>
    <name evidence="2" type="ORF">Cvel_19498</name>
</gene>
<dbReference type="AlphaFoldDB" id="A0A0G4FZF2"/>
<dbReference type="VEuPathDB" id="CryptoDB:Cvel_19498"/>
<sequence>MVPIVIGRQSIKVGLLREWKRAGDWPKTIRALIEDTQRRLAGQVDTNSSSRSSAAAPTDPLLKTEELKKEEGKGQDEEAEEPEAGEKSVAGASLWHFRSRACGEESGSEGGFSMSKPRFSGILPLCSNGPGLLAGPPGTSPLAPLPPPEDAWTRLGGPFGNEPEESEDHEWDEETQSWVPKTSLEDFFEYHEKKRRTEDS</sequence>
<accession>A0A0G4FZF2</accession>
<protein>
    <submittedName>
        <fullName evidence="2">Uncharacterized protein</fullName>
    </submittedName>
</protein>
<name>A0A0G4FZF2_9ALVE</name>
<feature type="compositionally biased region" description="Basic and acidic residues" evidence="1">
    <location>
        <begin position="62"/>
        <end position="76"/>
    </location>
</feature>
<evidence type="ECO:0000256" key="1">
    <source>
        <dbReference type="SAM" id="MobiDB-lite"/>
    </source>
</evidence>
<dbReference type="EMBL" id="CDMZ01000757">
    <property type="protein sequence ID" value="CEM20903.1"/>
    <property type="molecule type" value="Genomic_DNA"/>
</dbReference>
<feature type="compositionally biased region" description="Polar residues" evidence="1">
    <location>
        <begin position="44"/>
        <end position="55"/>
    </location>
</feature>